<evidence type="ECO:0000313" key="1">
    <source>
        <dbReference type="EMBL" id="KAJ9108090.1"/>
    </source>
</evidence>
<gene>
    <name evidence="1" type="ORF">QFC19_002555</name>
</gene>
<proteinExistence type="predicted"/>
<keyword evidence="2" id="KW-1185">Reference proteome</keyword>
<dbReference type="Proteomes" id="UP001241377">
    <property type="component" value="Unassembled WGS sequence"/>
</dbReference>
<sequence>MPARLANFARIVAALSRPQVRHASSVFRMPAMSPTMTEGGIAHWKKNEGETFTAGDVLLEIETDKATIDVEAQDDGVMGKILVQAGENKVPVGQVIAILAEEGDDLASIEVPSDLAPEGSSTSSTSASAGSTNASASENNGSESKSEQTSTTSAKSDSPASKGEPNTVDGGNDHHHHKITHSKPLFPSVLRLLADSALSAEEISKLKGTGKHGMLTKGDVLFALGKIKDARGSAAKLAPTVIGVPTGSKQGGESKPAQATSKAVAKEPLDGIAWRRAILAGLEQATKPVLPLSSATSPITAFETPAHEFDELLEPYSSLFAKPPQPHLELPSIDLLVEAKQHAHDASASEASTKVVKDEWEGLF</sequence>
<protein>
    <submittedName>
        <fullName evidence="1">Uncharacterized protein</fullName>
    </submittedName>
</protein>
<comment type="caution">
    <text evidence="1">The sequence shown here is derived from an EMBL/GenBank/DDBJ whole genome shotgun (WGS) entry which is preliminary data.</text>
</comment>
<evidence type="ECO:0000313" key="2">
    <source>
        <dbReference type="Proteomes" id="UP001241377"/>
    </source>
</evidence>
<dbReference type="EMBL" id="JASBWR010000022">
    <property type="protein sequence ID" value="KAJ9108090.1"/>
    <property type="molecule type" value="Genomic_DNA"/>
</dbReference>
<reference evidence="1" key="1">
    <citation type="submission" date="2023-04" db="EMBL/GenBank/DDBJ databases">
        <title>Draft Genome sequencing of Naganishia species isolated from polar environments using Oxford Nanopore Technology.</title>
        <authorList>
            <person name="Leo P."/>
            <person name="Venkateswaran K."/>
        </authorList>
    </citation>
    <scope>NUCLEOTIDE SEQUENCE</scope>
    <source>
        <strain evidence="1">MNA-CCFEE 5261</strain>
    </source>
</reference>
<name>A0ACC2WAG2_9TREE</name>
<organism evidence="1 2">
    <name type="scientific">Naganishia cerealis</name>
    <dbReference type="NCBI Taxonomy" id="610337"/>
    <lineage>
        <taxon>Eukaryota</taxon>
        <taxon>Fungi</taxon>
        <taxon>Dikarya</taxon>
        <taxon>Basidiomycota</taxon>
        <taxon>Agaricomycotina</taxon>
        <taxon>Tremellomycetes</taxon>
        <taxon>Filobasidiales</taxon>
        <taxon>Filobasidiaceae</taxon>
        <taxon>Naganishia</taxon>
    </lineage>
</organism>
<accession>A0ACC2WAG2</accession>